<dbReference type="RefSeq" id="WP_091333445.1">
    <property type="nucleotide sequence ID" value="NZ_FNOW01000018.1"/>
</dbReference>
<feature type="region of interest" description="Disordered" evidence="4">
    <location>
        <begin position="515"/>
        <end position="539"/>
    </location>
</feature>
<dbReference type="GO" id="GO:0009307">
    <property type="term" value="P:DNA restriction-modification system"/>
    <property type="evidence" value="ECO:0007669"/>
    <property type="project" value="InterPro"/>
</dbReference>
<keyword evidence="2 7" id="KW-0489">Methyltransferase</keyword>
<dbReference type="GO" id="GO:0032259">
    <property type="term" value="P:methylation"/>
    <property type="evidence" value="ECO:0007669"/>
    <property type="project" value="UniProtKB-KW"/>
</dbReference>
<dbReference type="InterPro" id="IPR002941">
    <property type="entry name" value="DNA_methylase_N4/N6"/>
</dbReference>
<dbReference type="PANTHER" id="PTHR13370">
    <property type="entry name" value="RNA METHYLASE-RELATED"/>
    <property type="match status" value="1"/>
</dbReference>
<reference evidence="8" key="1">
    <citation type="submission" date="2016-10" db="EMBL/GenBank/DDBJ databases">
        <authorList>
            <person name="Varghese N."/>
            <person name="Submissions S."/>
        </authorList>
    </citation>
    <scope>NUCLEOTIDE SEQUENCE [LARGE SCALE GENOMIC DNA]</scope>
    <source>
        <strain evidence="8">DSM 173</strain>
    </source>
</reference>
<dbReference type="PRINTS" id="PR00508">
    <property type="entry name" value="S21N4MTFRASE"/>
</dbReference>
<dbReference type="InterPro" id="IPR002052">
    <property type="entry name" value="DNA_methylase_N6_adenine_CS"/>
</dbReference>
<name>A0A1H3FDU5_ALLWA</name>
<keyword evidence="8" id="KW-1185">Reference proteome</keyword>
<dbReference type="STRING" id="61595.SAMN05421644_11813"/>
<dbReference type="InterPro" id="IPR011856">
    <property type="entry name" value="tRNA_endonuc-like_dom_sf"/>
</dbReference>
<dbReference type="OrthoDB" id="9816043at2"/>
<dbReference type="InterPro" id="IPR001091">
    <property type="entry name" value="RM_Methyltransferase"/>
</dbReference>
<evidence type="ECO:0000256" key="4">
    <source>
        <dbReference type="SAM" id="MobiDB-lite"/>
    </source>
</evidence>
<dbReference type="EMBL" id="FNOW01000018">
    <property type="protein sequence ID" value="SDX89151.1"/>
    <property type="molecule type" value="Genomic_DNA"/>
</dbReference>
<evidence type="ECO:0000259" key="6">
    <source>
        <dbReference type="Pfam" id="PF04471"/>
    </source>
</evidence>
<feature type="domain" description="Restriction endonuclease type IV Mrr" evidence="6">
    <location>
        <begin position="386"/>
        <end position="478"/>
    </location>
</feature>
<dbReference type="PROSITE" id="PS00092">
    <property type="entry name" value="N6_MTASE"/>
    <property type="match status" value="1"/>
</dbReference>
<organism evidence="7 8">
    <name type="scientific">Allochromatium warmingii</name>
    <name type="common">Chromatium warmingii</name>
    <dbReference type="NCBI Taxonomy" id="61595"/>
    <lineage>
        <taxon>Bacteria</taxon>
        <taxon>Pseudomonadati</taxon>
        <taxon>Pseudomonadota</taxon>
        <taxon>Gammaproteobacteria</taxon>
        <taxon>Chromatiales</taxon>
        <taxon>Chromatiaceae</taxon>
        <taxon>Allochromatium</taxon>
    </lineage>
</organism>
<keyword evidence="3 7" id="KW-0808">Transferase</keyword>
<evidence type="ECO:0000256" key="3">
    <source>
        <dbReference type="ARBA" id="ARBA00022679"/>
    </source>
</evidence>
<dbReference type="SUPFAM" id="SSF53335">
    <property type="entry name" value="S-adenosyl-L-methionine-dependent methyltransferases"/>
    <property type="match status" value="1"/>
</dbReference>
<evidence type="ECO:0000256" key="1">
    <source>
        <dbReference type="ARBA" id="ARBA00006594"/>
    </source>
</evidence>
<comment type="similarity">
    <text evidence="1">Belongs to the N(4)/N(6)-methyltransferase family.</text>
</comment>
<accession>A0A1H3FDU5</accession>
<proteinExistence type="inferred from homology"/>
<evidence type="ECO:0000259" key="5">
    <source>
        <dbReference type="Pfam" id="PF01555"/>
    </source>
</evidence>
<dbReference type="AlphaFoldDB" id="A0A1H3FDU5"/>
<protein>
    <submittedName>
        <fullName evidence="7">Site-specific DNA-methyltransferase (Adenine-specific)/adenine-specific DNA-methyltransferase</fullName>
    </submittedName>
</protein>
<evidence type="ECO:0000256" key="2">
    <source>
        <dbReference type="ARBA" id="ARBA00022603"/>
    </source>
</evidence>
<evidence type="ECO:0000313" key="8">
    <source>
        <dbReference type="Proteomes" id="UP000198672"/>
    </source>
</evidence>
<dbReference type="Proteomes" id="UP000198672">
    <property type="component" value="Unassembled WGS sequence"/>
</dbReference>
<dbReference type="GO" id="GO:0005737">
    <property type="term" value="C:cytoplasm"/>
    <property type="evidence" value="ECO:0007669"/>
    <property type="project" value="TreeGrafter"/>
</dbReference>
<feature type="domain" description="DNA methylase N-4/N-6" evidence="5">
    <location>
        <begin position="22"/>
        <end position="354"/>
    </location>
</feature>
<dbReference type="GO" id="GO:0008170">
    <property type="term" value="F:N-methyltransferase activity"/>
    <property type="evidence" value="ECO:0007669"/>
    <property type="project" value="InterPro"/>
</dbReference>
<dbReference type="Pfam" id="PF01555">
    <property type="entry name" value="N6_N4_Mtase"/>
    <property type="match status" value="1"/>
</dbReference>
<dbReference type="Pfam" id="PF04471">
    <property type="entry name" value="Mrr_cat"/>
    <property type="match status" value="1"/>
</dbReference>
<dbReference type="Gene3D" id="3.40.50.150">
    <property type="entry name" value="Vaccinia Virus protein VP39"/>
    <property type="match status" value="1"/>
</dbReference>
<dbReference type="PANTHER" id="PTHR13370:SF24">
    <property type="entry name" value="TYPE III RESTRICTION-MODIFICATION ENZYME STYLTI MOD SUBUNIT"/>
    <property type="match status" value="1"/>
</dbReference>
<dbReference type="InterPro" id="IPR029063">
    <property type="entry name" value="SAM-dependent_MTases_sf"/>
</dbReference>
<dbReference type="Gene3D" id="3.40.1350.10">
    <property type="match status" value="1"/>
</dbReference>
<dbReference type="InterPro" id="IPR007560">
    <property type="entry name" value="Restrct_endonuc_IV_Mrr"/>
</dbReference>
<gene>
    <name evidence="7" type="ORF">SAMN05421644_11813</name>
</gene>
<dbReference type="GO" id="GO:0003677">
    <property type="term" value="F:DNA binding"/>
    <property type="evidence" value="ECO:0007669"/>
    <property type="project" value="InterPro"/>
</dbReference>
<evidence type="ECO:0000313" key="7">
    <source>
        <dbReference type="EMBL" id="SDX89151.1"/>
    </source>
</evidence>
<sequence>MNTLYYGDNLNVLREQLKDESVDLIYLDPPFNSNANYNVLFKSPTGEDSHAQIEAFTDTWHWGEQSEREFTELLSQPNTDVANLITALRGFLGANDMMAYLTAMAIRLLELHRVLKPTGSLYLHCDPTASHYLKIVLDAVFGNNKYRSEISWKRSSAHNDAKQGRKQYGNIRDVIYFYTKSDDWVWNWLYTPYDPKYIETAYRHIEPETGRRYRLDNLTGPGGAAKGNPQYEVMGVTRYWRYSKEKMERLIEEGRVIQTKPDTVPAYKRYLDEMPGVPLQNNWDDINSASGKEFFNYPTQKPLALLERIIQASSNAGDVILDPFCGCGTAIHAAQSLNRHWIGIDITHLAISLIENRLKTAFPEIQFDVQGTPKDLDGARDLAERDKYQFQWWACSLVNAQPYQGKKKGADGGIDGQIFFQDEKHKPKKIVVSVKGGNTVSVAMIRDLAHVVEREQATIGLFITLAEPTKPMRKEATGCGFYQSHAYGNKLYPKIQILTIADLLTGQARPEYPAGLELAPKSAPNDATRQRKKQESLGL</sequence>
<dbReference type="GO" id="GO:0004519">
    <property type="term" value="F:endonuclease activity"/>
    <property type="evidence" value="ECO:0007669"/>
    <property type="project" value="InterPro"/>
</dbReference>